<evidence type="ECO:0000256" key="2">
    <source>
        <dbReference type="ARBA" id="ARBA00023015"/>
    </source>
</evidence>
<comment type="similarity">
    <text evidence="1">Belongs to the LysR transcriptional regulatory family.</text>
</comment>
<keyword evidence="4" id="KW-0804">Transcription</keyword>
<comment type="caution">
    <text evidence="6">The sequence shown here is derived from an EMBL/GenBank/DDBJ whole genome shotgun (WGS) entry which is preliminary data.</text>
</comment>
<feature type="domain" description="HTH lysR-type" evidence="5">
    <location>
        <begin position="9"/>
        <end position="66"/>
    </location>
</feature>
<dbReference type="PANTHER" id="PTHR30579">
    <property type="entry name" value="TRANSCRIPTIONAL REGULATOR"/>
    <property type="match status" value="1"/>
</dbReference>
<dbReference type="Proteomes" id="UP000238392">
    <property type="component" value="Unassembled WGS sequence"/>
</dbReference>
<evidence type="ECO:0000259" key="5">
    <source>
        <dbReference type="PROSITE" id="PS50931"/>
    </source>
</evidence>
<sequence>MADLKSRRLEIDALRVLRAVKQHGGVTRAAEALGLTQSAVSHKIKRLEDSLDCALLTRRPKGPMFTALGLDLLDYAEKILAMHDEALLSLAQKDLSGRIMLGLTEDTTLTDLSRILGRFRRLHPQVAVRTRVRMSLILREQLEAGELDLAIMQMFDHEVRPTDEVLFQEDLHWVASPEFEMPAQGPLPFLSYDPNCFYRKWAMDFGQDAGDVLETVFECSSAAGISAAVKAGLGIALLNGRYVSPDIAMIDSRLPQPPRLSYVVRRARKTHNPALEGLINEIRAEIGRKGGLSLAG</sequence>
<dbReference type="PRINTS" id="PR00039">
    <property type="entry name" value="HTHLYSR"/>
</dbReference>
<dbReference type="PANTHER" id="PTHR30579:SF7">
    <property type="entry name" value="HTH-TYPE TRANSCRIPTIONAL REGULATOR LRHA-RELATED"/>
    <property type="match status" value="1"/>
</dbReference>
<dbReference type="Pfam" id="PF00126">
    <property type="entry name" value="HTH_1"/>
    <property type="match status" value="1"/>
</dbReference>
<dbReference type="Pfam" id="PF03466">
    <property type="entry name" value="LysR_substrate"/>
    <property type="match status" value="1"/>
</dbReference>
<evidence type="ECO:0000256" key="1">
    <source>
        <dbReference type="ARBA" id="ARBA00009437"/>
    </source>
</evidence>
<dbReference type="EMBL" id="PVTQ01000013">
    <property type="protein sequence ID" value="PRY86126.1"/>
    <property type="molecule type" value="Genomic_DNA"/>
</dbReference>
<proteinExistence type="inferred from homology"/>
<dbReference type="Gene3D" id="1.10.10.10">
    <property type="entry name" value="Winged helix-like DNA-binding domain superfamily/Winged helix DNA-binding domain"/>
    <property type="match status" value="1"/>
</dbReference>
<dbReference type="SUPFAM" id="SSF46785">
    <property type="entry name" value="Winged helix' DNA-binding domain"/>
    <property type="match status" value="1"/>
</dbReference>
<protein>
    <submittedName>
        <fullName evidence="6">DNA-binding transcriptional LysR family regulator</fullName>
    </submittedName>
</protein>
<evidence type="ECO:0000256" key="3">
    <source>
        <dbReference type="ARBA" id="ARBA00023125"/>
    </source>
</evidence>
<evidence type="ECO:0000313" key="7">
    <source>
        <dbReference type="Proteomes" id="UP000238392"/>
    </source>
</evidence>
<keyword evidence="3 6" id="KW-0238">DNA-binding</keyword>
<dbReference type="Gene3D" id="3.40.190.10">
    <property type="entry name" value="Periplasmic binding protein-like II"/>
    <property type="match status" value="2"/>
</dbReference>
<accession>A0A2T0WHF6</accession>
<dbReference type="InterPro" id="IPR005119">
    <property type="entry name" value="LysR_subst-bd"/>
</dbReference>
<keyword evidence="2" id="KW-0805">Transcription regulation</keyword>
<name>A0A2T0WHF6_9RHOB</name>
<dbReference type="AlphaFoldDB" id="A0A2T0WHF6"/>
<dbReference type="OrthoDB" id="9803735at2"/>
<organism evidence="6 7">
    <name type="scientific">Donghicola tyrosinivorans</name>
    <dbReference type="NCBI Taxonomy" id="1652492"/>
    <lineage>
        <taxon>Bacteria</taxon>
        <taxon>Pseudomonadati</taxon>
        <taxon>Pseudomonadota</taxon>
        <taxon>Alphaproteobacteria</taxon>
        <taxon>Rhodobacterales</taxon>
        <taxon>Roseobacteraceae</taxon>
        <taxon>Donghicola</taxon>
    </lineage>
</organism>
<evidence type="ECO:0000313" key="6">
    <source>
        <dbReference type="EMBL" id="PRY86126.1"/>
    </source>
</evidence>
<dbReference type="GO" id="GO:0003700">
    <property type="term" value="F:DNA-binding transcription factor activity"/>
    <property type="evidence" value="ECO:0007669"/>
    <property type="project" value="InterPro"/>
</dbReference>
<dbReference type="InterPro" id="IPR050176">
    <property type="entry name" value="LTTR"/>
</dbReference>
<dbReference type="PROSITE" id="PS50931">
    <property type="entry name" value="HTH_LYSR"/>
    <property type="match status" value="1"/>
</dbReference>
<dbReference type="SUPFAM" id="SSF53850">
    <property type="entry name" value="Periplasmic binding protein-like II"/>
    <property type="match status" value="1"/>
</dbReference>
<dbReference type="CDD" id="cd05466">
    <property type="entry name" value="PBP2_LTTR_substrate"/>
    <property type="match status" value="1"/>
</dbReference>
<reference evidence="6 7" key="1">
    <citation type="submission" date="2018-03" db="EMBL/GenBank/DDBJ databases">
        <title>Genomic Encyclopedia of Archaeal and Bacterial Type Strains, Phase II (KMG-II): from individual species to whole genera.</title>
        <authorList>
            <person name="Goeker M."/>
        </authorList>
    </citation>
    <scope>NUCLEOTIDE SEQUENCE [LARGE SCALE GENOMIC DNA]</scope>
    <source>
        <strain evidence="6 7">DSM 100212</strain>
    </source>
</reference>
<evidence type="ECO:0000256" key="4">
    <source>
        <dbReference type="ARBA" id="ARBA00023163"/>
    </source>
</evidence>
<dbReference type="RefSeq" id="WP_106267041.1">
    <property type="nucleotide sequence ID" value="NZ_PVTQ01000013.1"/>
</dbReference>
<dbReference type="GO" id="GO:0003677">
    <property type="term" value="F:DNA binding"/>
    <property type="evidence" value="ECO:0007669"/>
    <property type="project" value="UniProtKB-KW"/>
</dbReference>
<keyword evidence="7" id="KW-1185">Reference proteome</keyword>
<dbReference type="InterPro" id="IPR000847">
    <property type="entry name" value="LysR_HTH_N"/>
</dbReference>
<dbReference type="InterPro" id="IPR036388">
    <property type="entry name" value="WH-like_DNA-bd_sf"/>
</dbReference>
<dbReference type="InterPro" id="IPR036390">
    <property type="entry name" value="WH_DNA-bd_sf"/>
</dbReference>
<gene>
    <name evidence="6" type="ORF">CLV74_113101</name>
</gene>